<sequence>MNACAADVSTPRKQQALIDKAAFAVQSAFIDSKSNLHTVQLLRDAKAIVICPDVTKMSLVFGGTGGTCVLMGRGANNSWSDPAFYHLSAGSFGLQAGYQHSQLFLIITSHKAVLSMMDHEYTFDASADAGFGPHATNATNDHREVYALQKSNGVFAGVSLGSSKLKPNNAANRAYYGQVVGPEDIVINMRVNNKAADPLRRMMMKAVAR</sequence>
<dbReference type="EMBL" id="JANIDW010000001">
    <property type="protein sequence ID" value="MCX5614184.1"/>
    <property type="molecule type" value="Genomic_DNA"/>
</dbReference>
<dbReference type="CDD" id="cd11524">
    <property type="entry name" value="SYLF"/>
    <property type="match status" value="1"/>
</dbReference>
<dbReference type="RefSeq" id="WP_257875183.1">
    <property type="nucleotide sequence ID" value="NZ_JANIDW010000001.1"/>
</dbReference>
<protein>
    <submittedName>
        <fullName evidence="2">Lipid-binding SYLF domain-containing protein</fullName>
    </submittedName>
</protein>
<keyword evidence="3" id="KW-1185">Reference proteome</keyword>
<gene>
    <name evidence="2" type="ORF">NQF64_02835</name>
</gene>
<evidence type="ECO:0000259" key="1">
    <source>
        <dbReference type="Pfam" id="PF04366"/>
    </source>
</evidence>
<accession>A0ABT3W540</accession>
<feature type="domain" description="Ysc84 actin-binding" evidence="1">
    <location>
        <begin position="89"/>
        <end position="205"/>
    </location>
</feature>
<dbReference type="Pfam" id="PF04366">
    <property type="entry name" value="Ysc84"/>
    <property type="match status" value="1"/>
</dbReference>
<organism evidence="2 3">
    <name type="scientific">Bombella saccharophila</name>
    <dbReference type="NCBI Taxonomy" id="2967338"/>
    <lineage>
        <taxon>Bacteria</taxon>
        <taxon>Pseudomonadati</taxon>
        <taxon>Pseudomonadota</taxon>
        <taxon>Alphaproteobacteria</taxon>
        <taxon>Acetobacterales</taxon>
        <taxon>Acetobacteraceae</taxon>
        <taxon>Bombella</taxon>
    </lineage>
</organism>
<dbReference type="PANTHER" id="PTHR15629">
    <property type="entry name" value="SH3YL1 PROTEIN"/>
    <property type="match status" value="1"/>
</dbReference>
<dbReference type="Proteomes" id="UP001165648">
    <property type="component" value="Unassembled WGS sequence"/>
</dbReference>
<dbReference type="InterPro" id="IPR007461">
    <property type="entry name" value="Ysc84_actin-binding"/>
</dbReference>
<name>A0ABT3W540_9PROT</name>
<evidence type="ECO:0000313" key="2">
    <source>
        <dbReference type="EMBL" id="MCX5614184.1"/>
    </source>
</evidence>
<evidence type="ECO:0000313" key="3">
    <source>
        <dbReference type="Proteomes" id="UP001165648"/>
    </source>
</evidence>
<dbReference type="PANTHER" id="PTHR15629:SF2">
    <property type="entry name" value="SH3 DOMAIN-CONTAINING YSC84-LIKE PROTEIN 1"/>
    <property type="match status" value="1"/>
</dbReference>
<dbReference type="InterPro" id="IPR051702">
    <property type="entry name" value="SH3_domain_YSC84-like"/>
</dbReference>
<reference evidence="2 3" key="1">
    <citation type="submission" date="2022-07" db="EMBL/GenBank/DDBJ databases">
        <title>Bombella genomes.</title>
        <authorList>
            <person name="Harer L."/>
            <person name="Styblova S."/>
            <person name="Ehrmann M."/>
        </authorList>
    </citation>
    <scope>NUCLEOTIDE SEQUENCE [LARGE SCALE GENOMIC DNA]</scope>
    <source>
        <strain evidence="2 3">TMW 2.2558</strain>
    </source>
</reference>
<comment type="caution">
    <text evidence="2">The sequence shown here is derived from an EMBL/GenBank/DDBJ whole genome shotgun (WGS) entry which is preliminary data.</text>
</comment>
<proteinExistence type="predicted"/>